<dbReference type="InterPro" id="IPR024344">
    <property type="entry name" value="MDMPI_metal-binding"/>
</dbReference>
<evidence type="ECO:0000259" key="1">
    <source>
        <dbReference type="Pfam" id="PF07398"/>
    </source>
</evidence>
<proteinExistence type="predicted"/>
<dbReference type="NCBIfam" id="TIGR03083">
    <property type="entry name" value="maleylpyruvate isomerase family mycothiol-dependent enzyme"/>
    <property type="match status" value="1"/>
</dbReference>
<feature type="domain" description="MDMPI C-terminal" evidence="1">
    <location>
        <begin position="152"/>
        <end position="243"/>
    </location>
</feature>
<dbReference type="Pfam" id="PF07398">
    <property type="entry name" value="MDMPI_C"/>
    <property type="match status" value="1"/>
</dbReference>
<dbReference type="SUPFAM" id="SSF109854">
    <property type="entry name" value="DinB/YfiT-like putative metalloenzymes"/>
    <property type="match status" value="1"/>
</dbReference>
<evidence type="ECO:0000259" key="2">
    <source>
        <dbReference type="Pfam" id="PF11716"/>
    </source>
</evidence>
<name>A0A7C9RPG2_9PSEU</name>
<dbReference type="EMBL" id="JAAMPJ010000002">
    <property type="protein sequence ID" value="NGY59126.1"/>
    <property type="molecule type" value="Genomic_DNA"/>
</dbReference>
<gene>
    <name evidence="3" type="ORF">G7043_09325</name>
</gene>
<dbReference type="InterPro" id="IPR010872">
    <property type="entry name" value="MDMPI_C-term_domain"/>
</dbReference>
<feature type="domain" description="Mycothiol-dependent maleylpyruvate isomerase metal-binding" evidence="2">
    <location>
        <begin position="11"/>
        <end position="140"/>
    </location>
</feature>
<dbReference type="Pfam" id="PF11716">
    <property type="entry name" value="MDMPI_N"/>
    <property type="match status" value="1"/>
</dbReference>
<dbReference type="Proteomes" id="UP000481360">
    <property type="component" value="Unassembled WGS sequence"/>
</dbReference>
<dbReference type="GO" id="GO:0005886">
    <property type="term" value="C:plasma membrane"/>
    <property type="evidence" value="ECO:0007669"/>
    <property type="project" value="TreeGrafter"/>
</dbReference>
<evidence type="ECO:0000313" key="4">
    <source>
        <dbReference type="Proteomes" id="UP000481360"/>
    </source>
</evidence>
<evidence type="ECO:0000313" key="3">
    <source>
        <dbReference type="EMBL" id="NGY59126.1"/>
    </source>
</evidence>
<dbReference type="InterPro" id="IPR017517">
    <property type="entry name" value="Maleyloyr_isom"/>
</dbReference>
<dbReference type="PANTHER" id="PTHR40758:SF1">
    <property type="entry name" value="CONSERVED PROTEIN"/>
    <property type="match status" value="1"/>
</dbReference>
<accession>A0A7C9RPG2</accession>
<keyword evidence="4" id="KW-1185">Reference proteome</keyword>
<reference evidence="3 4" key="1">
    <citation type="submission" date="2020-03" db="EMBL/GenBank/DDBJ databases">
        <title>Isolation and identification of active actinomycetes.</title>
        <authorList>
            <person name="Sun X."/>
        </authorList>
    </citation>
    <scope>NUCLEOTIDE SEQUENCE [LARGE SCALE GENOMIC DNA]</scope>
    <source>
        <strain evidence="3 4">NEAU-D13</strain>
    </source>
</reference>
<organism evidence="3 4">
    <name type="scientific">Lentzea alba</name>
    <dbReference type="NCBI Taxonomy" id="2714351"/>
    <lineage>
        <taxon>Bacteria</taxon>
        <taxon>Bacillati</taxon>
        <taxon>Actinomycetota</taxon>
        <taxon>Actinomycetes</taxon>
        <taxon>Pseudonocardiales</taxon>
        <taxon>Pseudonocardiaceae</taxon>
        <taxon>Lentzea</taxon>
    </lineage>
</organism>
<sequence>MHNALGFSDLLRLIDDRSTAFRSAIASASSLDLPVPTCPGWTLRDLAWHIGERRQIWAATVAAGPADAKADPEIEPMPEDRDALPAWLEKSTQALLDALTEAGPDRECWVGWTDSQSERTTGAVARHQIQEIAVHTYDAQLTIGEPQPLPEEVAVDGVEEFLLTCNATTSPWPHEPAVLGYTVTEGRSWALWLSEKGARAERLSGPAEADLVAVGTASDIVLTMYGRIDLDALKFEGDVEVLHRLVAWEPA</sequence>
<dbReference type="RefSeq" id="WP_166045189.1">
    <property type="nucleotide sequence ID" value="NZ_JAAMPJ010000002.1"/>
</dbReference>
<dbReference type="InterPro" id="IPR034660">
    <property type="entry name" value="DinB/YfiT-like"/>
</dbReference>
<dbReference type="GO" id="GO:0046872">
    <property type="term" value="F:metal ion binding"/>
    <property type="evidence" value="ECO:0007669"/>
    <property type="project" value="InterPro"/>
</dbReference>
<keyword evidence="3" id="KW-0413">Isomerase</keyword>
<comment type="caution">
    <text evidence="3">The sequence shown here is derived from an EMBL/GenBank/DDBJ whole genome shotgun (WGS) entry which is preliminary data.</text>
</comment>
<keyword evidence="3" id="KW-0670">Pyruvate</keyword>
<dbReference type="AlphaFoldDB" id="A0A7C9RPG2"/>
<dbReference type="Gene3D" id="1.20.120.450">
    <property type="entry name" value="dinb family like domain"/>
    <property type="match status" value="1"/>
</dbReference>
<protein>
    <submittedName>
        <fullName evidence="3">Maleylpyruvate isomerase family mycothiol-dependent enzyme</fullName>
    </submittedName>
</protein>
<dbReference type="GO" id="GO:0016853">
    <property type="term" value="F:isomerase activity"/>
    <property type="evidence" value="ECO:0007669"/>
    <property type="project" value="UniProtKB-KW"/>
</dbReference>
<dbReference type="PANTHER" id="PTHR40758">
    <property type="entry name" value="CONSERVED PROTEIN"/>
    <property type="match status" value="1"/>
</dbReference>